<reference evidence="2 3" key="2">
    <citation type="journal article" date="2022" name="Mar. Drugs">
        <title>Bioassay-Guided Fractionation Leads to the Detection of Cholic Acid Generated by the Rare Thalassomonas sp.</title>
        <authorList>
            <person name="Pheiffer F."/>
            <person name="Schneider Y.K."/>
            <person name="Hansen E.H."/>
            <person name="Andersen J.H."/>
            <person name="Isaksson J."/>
            <person name="Busche T."/>
            <person name="R C."/>
            <person name="Kalinowski J."/>
            <person name="Zyl L.V."/>
            <person name="Trindade M."/>
        </authorList>
    </citation>
    <scope>NUCLEOTIDE SEQUENCE [LARGE SCALE GENOMIC DNA]</scope>
    <source>
        <strain evidence="2 3">A5K-106</strain>
    </source>
</reference>
<evidence type="ECO:0000313" key="2">
    <source>
        <dbReference type="EMBL" id="WDD96674.1"/>
    </source>
</evidence>
<reference evidence="2 3" key="1">
    <citation type="journal article" date="2015" name="Genome Announc.">
        <title>Draft Genome Sequences of Marine Isolates of Thalassomonas viridans and Thalassomonas actiniarum.</title>
        <authorList>
            <person name="Olonade I."/>
            <person name="van Zyl L.J."/>
            <person name="Trindade M."/>
        </authorList>
    </citation>
    <scope>NUCLEOTIDE SEQUENCE [LARGE SCALE GENOMIC DNA]</scope>
    <source>
        <strain evidence="2 3">A5K-106</strain>
    </source>
</reference>
<accession>A0AAE9YLR6</accession>
<evidence type="ECO:0000313" key="3">
    <source>
        <dbReference type="Proteomes" id="UP000032568"/>
    </source>
</evidence>
<dbReference type="InterPro" id="IPR000182">
    <property type="entry name" value="GNAT_dom"/>
</dbReference>
<dbReference type="EMBL" id="CP059735">
    <property type="protein sequence ID" value="WDD96674.1"/>
    <property type="molecule type" value="Genomic_DNA"/>
</dbReference>
<dbReference type="SUPFAM" id="SSF55729">
    <property type="entry name" value="Acyl-CoA N-acyltransferases (Nat)"/>
    <property type="match status" value="1"/>
</dbReference>
<dbReference type="AlphaFoldDB" id="A0AAE9YLR6"/>
<dbReference type="Proteomes" id="UP000032568">
    <property type="component" value="Chromosome"/>
</dbReference>
<dbReference type="GO" id="GO:0016747">
    <property type="term" value="F:acyltransferase activity, transferring groups other than amino-acyl groups"/>
    <property type="evidence" value="ECO:0007669"/>
    <property type="project" value="InterPro"/>
</dbReference>
<protein>
    <submittedName>
        <fullName evidence="2">GNAT family N-acetyltransferase</fullName>
    </submittedName>
</protein>
<keyword evidence="3" id="KW-1185">Reference proteome</keyword>
<evidence type="ECO:0000259" key="1">
    <source>
        <dbReference type="PROSITE" id="PS51186"/>
    </source>
</evidence>
<dbReference type="InterPro" id="IPR016181">
    <property type="entry name" value="Acyl_CoA_acyltransferase"/>
</dbReference>
<dbReference type="KEGG" id="tact:SG35_014935"/>
<organism evidence="2 3">
    <name type="scientific">Thalassomonas actiniarum</name>
    <dbReference type="NCBI Taxonomy" id="485447"/>
    <lineage>
        <taxon>Bacteria</taxon>
        <taxon>Pseudomonadati</taxon>
        <taxon>Pseudomonadota</taxon>
        <taxon>Gammaproteobacteria</taxon>
        <taxon>Alteromonadales</taxon>
        <taxon>Colwelliaceae</taxon>
        <taxon>Thalassomonas</taxon>
    </lineage>
</organism>
<name>A0AAE9YLR6_9GAMM</name>
<feature type="domain" description="N-acetyltransferase" evidence="1">
    <location>
        <begin position="1"/>
        <end position="126"/>
    </location>
</feature>
<dbReference type="RefSeq" id="WP_160298339.1">
    <property type="nucleotide sequence ID" value="NZ_CP059735.1"/>
</dbReference>
<proteinExistence type="predicted"/>
<sequence length="137" mass="15894">MKNVREKVFVCEWRIPRKIEFDRKDPLAYHMLVCDDGTQEPIATGRILPTGEISRVAVLMHFRNKDVDKLVLDGLLKVAKELKLTEVFIHSPLDSVEYFRKHHFNVVGTVFMEAGIPRQRMACPIEEVSSAHYYLSH</sequence>
<dbReference type="Gene3D" id="3.40.630.30">
    <property type="match status" value="1"/>
</dbReference>
<gene>
    <name evidence="2" type="ORF">SG35_014935</name>
</gene>
<dbReference type="Pfam" id="PF13673">
    <property type="entry name" value="Acetyltransf_10"/>
    <property type="match status" value="1"/>
</dbReference>
<dbReference type="PROSITE" id="PS51186">
    <property type="entry name" value="GNAT"/>
    <property type="match status" value="1"/>
</dbReference>